<evidence type="ECO:0000313" key="2">
    <source>
        <dbReference type="EMBL" id="MED6197633.1"/>
    </source>
</evidence>
<protein>
    <submittedName>
        <fullName evidence="2">Uncharacterized protein</fullName>
    </submittedName>
</protein>
<feature type="region of interest" description="Disordered" evidence="1">
    <location>
        <begin position="1"/>
        <end position="29"/>
    </location>
</feature>
<evidence type="ECO:0000256" key="1">
    <source>
        <dbReference type="SAM" id="MobiDB-lite"/>
    </source>
</evidence>
<dbReference type="EMBL" id="JASCZI010211939">
    <property type="protein sequence ID" value="MED6197633.1"/>
    <property type="molecule type" value="Genomic_DNA"/>
</dbReference>
<comment type="caution">
    <text evidence="2">The sequence shown here is derived from an EMBL/GenBank/DDBJ whole genome shotgun (WGS) entry which is preliminary data.</text>
</comment>
<proteinExistence type="predicted"/>
<accession>A0ABU6XLI6</accession>
<gene>
    <name evidence="2" type="ORF">PIB30_058427</name>
</gene>
<keyword evidence="3" id="KW-1185">Reference proteome</keyword>
<organism evidence="2 3">
    <name type="scientific">Stylosanthes scabra</name>
    <dbReference type="NCBI Taxonomy" id="79078"/>
    <lineage>
        <taxon>Eukaryota</taxon>
        <taxon>Viridiplantae</taxon>
        <taxon>Streptophyta</taxon>
        <taxon>Embryophyta</taxon>
        <taxon>Tracheophyta</taxon>
        <taxon>Spermatophyta</taxon>
        <taxon>Magnoliopsida</taxon>
        <taxon>eudicotyledons</taxon>
        <taxon>Gunneridae</taxon>
        <taxon>Pentapetalae</taxon>
        <taxon>rosids</taxon>
        <taxon>fabids</taxon>
        <taxon>Fabales</taxon>
        <taxon>Fabaceae</taxon>
        <taxon>Papilionoideae</taxon>
        <taxon>50 kb inversion clade</taxon>
        <taxon>dalbergioids sensu lato</taxon>
        <taxon>Dalbergieae</taxon>
        <taxon>Pterocarpus clade</taxon>
        <taxon>Stylosanthes</taxon>
    </lineage>
</organism>
<dbReference type="Proteomes" id="UP001341840">
    <property type="component" value="Unassembled WGS sequence"/>
</dbReference>
<sequence length="85" mass="9446">MTVKNSYQEEQDRHRENGGIPHSVGTDSISIEKANTSGEWSKDGNGIEVDAVVKRKVEPPDLEVTEVDARWRSSGRSKGNSVEDY</sequence>
<evidence type="ECO:0000313" key="3">
    <source>
        <dbReference type="Proteomes" id="UP001341840"/>
    </source>
</evidence>
<name>A0ABU6XLI6_9FABA</name>
<reference evidence="2 3" key="1">
    <citation type="journal article" date="2023" name="Plants (Basel)">
        <title>Bridging the Gap: Combining Genomics and Transcriptomics Approaches to Understand Stylosanthes scabra, an Orphan Legume from the Brazilian Caatinga.</title>
        <authorList>
            <person name="Ferreira-Neto J.R.C."/>
            <person name="da Silva M.D."/>
            <person name="Binneck E."/>
            <person name="de Melo N.F."/>
            <person name="da Silva R.H."/>
            <person name="de Melo A.L.T.M."/>
            <person name="Pandolfi V."/>
            <person name="Bustamante F.O."/>
            <person name="Brasileiro-Vidal A.C."/>
            <person name="Benko-Iseppon A.M."/>
        </authorList>
    </citation>
    <scope>NUCLEOTIDE SEQUENCE [LARGE SCALE GENOMIC DNA]</scope>
    <source>
        <tissue evidence="2">Leaves</tissue>
    </source>
</reference>